<feature type="transmembrane region" description="Helical" evidence="2">
    <location>
        <begin position="1018"/>
        <end position="1042"/>
    </location>
</feature>
<evidence type="ECO:0000259" key="3">
    <source>
        <dbReference type="Pfam" id="PF07699"/>
    </source>
</evidence>
<feature type="transmembrane region" description="Helical" evidence="2">
    <location>
        <begin position="995"/>
        <end position="1012"/>
    </location>
</feature>
<dbReference type="EMBL" id="BNCP01000002">
    <property type="protein sequence ID" value="GIL71116.1"/>
    <property type="molecule type" value="Genomic_DNA"/>
</dbReference>
<dbReference type="Pfam" id="PF07699">
    <property type="entry name" value="Ephrin_rec_like"/>
    <property type="match status" value="1"/>
</dbReference>
<name>A0A8J4BYN7_9CHLO</name>
<dbReference type="PANTHER" id="PTHR11319:SF35">
    <property type="entry name" value="OUTER MEMBRANE PROTEIN PMPC-RELATED"/>
    <property type="match status" value="1"/>
</dbReference>
<feature type="compositionally biased region" description="Low complexity" evidence="1">
    <location>
        <begin position="603"/>
        <end position="620"/>
    </location>
</feature>
<dbReference type="Proteomes" id="UP000747110">
    <property type="component" value="Unassembled WGS sequence"/>
</dbReference>
<feature type="region of interest" description="Disordered" evidence="1">
    <location>
        <begin position="1312"/>
        <end position="1388"/>
    </location>
</feature>
<keyword evidence="2" id="KW-1133">Transmembrane helix</keyword>
<feature type="region of interest" description="Disordered" evidence="1">
    <location>
        <begin position="1265"/>
        <end position="1285"/>
    </location>
</feature>
<feature type="region of interest" description="Disordered" evidence="1">
    <location>
        <begin position="1120"/>
        <end position="1168"/>
    </location>
</feature>
<evidence type="ECO:0000256" key="1">
    <source>
        <dbReference type="SAM" id="MobiDB-lite"/>
    </source>
</evidence>
<proteinExistence type="predicted"/>
<evidence type="ECO:0000313" key="4">
    <source>
        <dbReference type="EMBL" id="GIL71116.1"/>
    </source>
</evidence>
<comment type="caution">
    <text evidence="4">The sequence shown here is derived from an EMBL/GenBank/DDBJ whole genome shotgun (WGS) entry which is preliminary data.</text>
</comment>
<keyword evidence="2" id="KW-0812">Transmembrane</keyword>
<feature type="transmembrane region" description="Helical" evidence="2">
    <location>
        <begin position="768"/>
        <end position="792"/>
    </location>
</feature>
<dbReference type="PANTHER" id="PTHR11319">
    <property type="entry name" value="G PROTEIN-COUPLED RECEPTOR-RELATED"/>
    <property type="match status" value="1"/>
</dbReference>
<sequence>YGSVSMTRCCFESNWARNRGGAVLSSSTRVARASRCDFLTNTAALGPGGAWSAEREGTITLEGGRVAGNSAKYGGGVSLNRDLTLLASGVIFAGNTAQYAGALESLDCSLLNITSCSFTNNSAYAAGALSIFQADLGANIVNCNFTANKATANASANDACGRYGSGGGGAVCLDITSSVRVLGGAFVNNSATNGGALWASQKCNPLTDDPCGYVLLLNTRLYDNAAIGGGGGGVFVYESNDLNVSCSGDESMLLDTITFAAAANAAAADGTACNGSWYGNTALYGSLIASTAMSMHVLTPLNSSMMEYRSNDPLVVTVELRDSFGQRISGGSPETTTVFNAAANSIQPLGVLTASASGGAANFTALRVRAPPGNYTFNISAYGTIQDIPDAVVLVEVRRCVVGEVTNAEKDMCIPCVAGTFSYNPDNTSCDRCPDNARCSDTGTGGFVLLPEDGYWRSGPYSPQVILCPNTDACSYDGSTMTAAVPGIVKARDVVLLDALVEIGGGGAGTHFAPNNSLAAVRSYRALQCSEGYWGNVCGSCAAGYGQTRDATCSKCPNRSLNVLYYFLVSLVNVLMIVITVRAQLVKGTQVRNKPQCVNESNTPATATATATAPRSTATTNELVDAVSSGKLPDVAEDGACSGGPPKDGEWGGSSTGDTASQGVSDDPKAAAAAKGSPPPSGGLDSNQPARPYEDDMRDDELMAGTPSIVLKILVSYLQVVSIVKDVALLWPSPVEWLLKLEMQISFGISTLVSLDCSLPSTGLPKSVARVLVAVATPFIMVVLAVPVWILLYPAHVMTRQKKGLTPLDRRRYIKVRVIMTAITIVFFTYPNVSNVLLGIFSCPLLDDLPSGGAPYRDQLESVGRYWSKDYNLRCYHGSHRLLMLLLGVPGVLLFSVGVPAFSAWFLWYNRKRLRRRNFFRAYGFLYSDYEDRCYVWESAIMLRKLVIVAVVVFLGAISVQTQLLVSLGVILVAVAAQIWYDPYRCQRMDALERISLYGTTTLIYISLFLLLDLGDVVGLILTVLLLGLNGLILIWFVVIMIRESVRLLMRGLDAGEDGVVTAQDVMNVLEVMAIKRPWLAQRILKMDQWARKHPAVARFLSYAYPYGETKDPWIVAHLGLEPDNAPQPKDAGPDQGQNELPGKDRRQGSQEGFAEMSGMAPQGARSQVQIRALPSAQLGLEEIAAPVAAAAAGAAGSSVAAISPAVMSSTGGSSSRMASRGAIVLAPSNVSSASHRASAAALTKPMVAPAANTRNAPMLLGAESATPEAAGGSDDRAGADVYSPSLPGMTQVGQQMPNSCPLATLPAASVVSAPSSRPGSHTCSDSGRLTRLEGRNRVFPQPRQDQSQPAGQGSPPRNIAATDGSVAWQQLNPPHPPSATARDSTER</sequence>
<feature type="region of interest" description="Disordered" evidence="1">
    <location>
        <begin position="595"/>
        <end position="620"/>
    </location>
</feature>
<feature type="region of interest" description="Disordered" evidence="1">
    <location>
        <begin position="632"/>
        <end position="695"/>
    </location>
</feature>
<feature type="non-terminal residue" evidence="4">
    <location>
        <position position="1"/>
    </location>
</feature>
<feature type="domain" description="Tyrosine-protein kinase ephrin type A/B receptor-like" evidence="3">
    <location>
        <begin position="403"/>
        <end position="441"/>
    </location>
</feature>
<evidence type="ECO:0000256" key="2">
    <source>
        <dbReference type="SAM" id="Phobius"/>
    </source>
</evidence>
<feature type="transmembrane region" description="Helical" evidence="2">
    <location>
        <begin position="563"/>
        <end position="585"/>
    </location>
</feature>
<feature type="compositionally biased region" description="Polar residues" evidence="1">
    <location>
        <begin position="1318"/>
        <end position="1328"/>
    </location>
</feature>
<reference evidence="4" key="1">
    <citation type="journal article" date="2021" name="Proc. Natl. Acad. Sci. U.S.A.">
        <title>Three genomes in the algal genus Volvox reveal the fate of a haploid sex-determining region after a transition to homothallism.</title>
        <authorList>
            <person name="Yamamoto K."/>
            <person name="Hamaji T."/>
            <person name="Kawai-Toyooka H."/>
            <person name="Matsuzaki R."/>
            <person name="Takahashi F."/>
            <person name="Nishimura Y."/>
            <person name="Kawachi M."/>
            <person name="Noguchi H."/>
            <person name="Minakuchi Y."/>
            <person name="Umen J.G."/>
            <person name="Toyoda A."/>
            <person name="Nozaki H."/>
        </authorList>
    </citation>
    <scope>NUCLEOTIDE SEQUENCE</scope>
    <source>
        <strain evidence="4">NIES-3786</strain>
    </source>
</reference>
<dbReference type="InterPro" id="IPR011641">
    <property type="entry name" value="Tyr-kin_ephrin_A/B_rcpt-like"/>
</dbReference>
<feature type="transmembrane region" description="Helical" evidence="2">
    <location>
        <begin position="882"/>
        <end position="908"/>
    </location>
</feature>
<keyword evidence="5" id="KW-1185">Reference proteome</keyword>
<accession>A0A8J4BYN7</accession>
<dbReference type="InterPro" id="IPR011050">
    <property type="entry name" value="Pectin_lyase_fold/virulence"/>
</dbReference>
<dbReference type="OrthoDB" id="551205at2759"/>
<organism evidence="4 5">
    <name type="scientific">Volvox reticuliferus</name>
    <dbReference type="NCBI Taxonomy" id="1737510"/>
    <lineage>
        <taxon>Eukaryota</taxon>
        <taxon>Viridiplantae</taxon>
        <taxon>Chlorophyta</taxon>
        <taxon>core chlorophytes</taxon>
        <taxon>Chlorophyceae</taxon>
        <taxon>CS clade</taxon>
        <taxon>Chlamydomonadales</taxon>
        <taxon>Volvocaceae</taxon>
        <taxon>Volvox</taxon>
    </lineage>
</organism>
<evidence type="ECO:0000313" key="5">
    <source>
        <dbReference type="Proteomes" id="UP000747110"/>
    </source>
</evidence>
<protein>
    <recommendedName>
        <fullName evidence="3">Tyrosine-protein kinase ephrin type A/B receptor-like domain-containing protein</fullName>
    </recommendedName>
</protein>
<dbReference type="SUPFAM" id="SSF51126">
    <property type="entry name" value="Pectin lyase-like"/>
    <property type="match status" value="1"/>
</dbReference>
<keyword evidence="2" id="KW-0472">Membrane</keyword>
<feature type="transmembrane region" description="Helical" evidence="2">
    <location>
        <begin position="813"/>
        <end position="830"/>
    </location>
</feature>
<feature type="transmembrane region" description="Helical" evidence="2">
    <location>
        <begin position="964"/>
        <end position="983"/>
    </location>
</feature>
<feature type="transmembrane region" description="Helical" evidence="2">
    <location>
        <begin position="709"/>
        <end position="731"/>
    </location>
</feature>
<gene>
    <name evidence="4" type="ORF">Vretifemale_1740</name>
</gene>